<feature type="transmembrane region" description="Helical" evidence="14">
    <location>
        <begin position="326"/>
        <end position="351"/>
    </location>
</feature>
<evidence type="ECO:0000256" key="4">
    <source>
        <dbReference type="ARBA" id="ARBA00022475"/>
    </source>
</evidence>
<keyword evidence="10 14" id="KW-0472">Membrane</keyword>
<organism evidence="15 16">
    <name type="scientific">Erwinia typographi</name>
    <dbReference type="NCBI Taxonomy" id="371042"/>
    <lineage>
        <taxon>Bacteria</taxon>
        <taxon>Pseudomonadati</taxon>
        <taxon>Pseudomonadota</taxon>
        <taxon>Gammaproteobacteria</taxon>
        <taxon>Enterobacterales</taxon>
        <taxon>Erwiniaceae</taxon>
        <taxon>Erwinia</taxon>
    </lineage>
</organism>
<keyword evidence="8" id="KW-0915">Sodium</keyword>
<keyword evidence="11" id="KW-0739">Sodium transport</keyword>
<evidence type="ECO:0000313" key="16">
    <source>
        <dbReference type="Proteomes" id="UP000030351"/>
    </source>
</evidence>
<evidence type="ECO:0000256" key="7">
    <source>
        <dbReference type="ARBA" id="ARBA00022989"/>
    </source>
</evidence>
<name>A0A0A3Z8N0_9GAMM</name>
<keyword evidence="4" id="KW-1003">Cell membrane</keyword>
<evidence type="ECO:0000256" key="3">
    <source>
        <dbReference type="ARBA" id="ARBA00022448"/>
    </source>
</evidence>
<comment type="subcellular location">
    <subcellularLocation>
        <location evidence="1">Cell membrane</location>
        <topology evidence="1">Multi-pass membrane protein</topology>
    </subcellularLocation>
</comment>
<reference evidence="15 16" key="1">
    <citation type="submission" date="2014-10" db="EMBL/GenBank/DDBJ databases">
        <title>Genome sequence of Erwinia typographi M043b.</title>
        <authorList>
            <person name="Chan K.-G."/>
            <person name="Tan W.-S."/>
        </authorList>
    </citation>
    <scope>NUCLEOTIDE SEQUENCE [LARGE SCALE GENOMIC DNA]</scope>
    <source>
        <strain evidence="15 16">M043b</strain>
    </source>
</reference>
<dbReference type="Pfam" id="PF00474">
    <property type="entry name" value="SSF"/>
    <property type="match status" value="1"/>
</dbReference>
<dbReference type="Proteomes" id="UP000030351">
    <property type="component" value="Unassembled WGS sequence"/>
</dbReference>
<comment type="caution">
    <text evidence="15">The sequence shown here is derived from an EMBL/GenBank/DDBJ whole genome shotgun (WGS) entry which is preliminary data.</text>
</comment>
<dbReference type="PANTHER" id="PTHR48086">
    <property type="entry name" value="SODIUM/PROLINE SYMPORTER-RELATED"/>
    <property type="match status" value="1"/>
</dbReference>
<evidence type="ECO:0000256" key="2">
    <source>
        <dbReference type="ARBA" id="ARBA00006434"/>
    </source>
</evidence>
<dbReference type="PROSITE" id="PS50283">
    <property type="entry name" value="NA_SOLUT_SYMP_3"/>
    <property type="match status" value="1"/>
</dbReference>
<comment type="similarity">
    <text evidence="2 13">Belongs to the sodium:solute symporter (SSF) (TC 2.A.21) family.</text>
</comment>
<dbReference type="InterPro" id="IPR038377">
    <property type="entry name" value="Na/Glc_symporter_sf"/>
</dbReference>
<protein>
    <submittedName>
        <fullName evidence="15">Sodium:solute symporter</fullName>
    </submittedName>
</protein>
<comment type="catalytic activity">
    <reaction evidence="12">
        <text>L-proline(in) + Na(+)(in) = L-proline(out) + Na(+)(out)</text>
        <dbReference type="Rhea" id="RHEA:28967"/>
        <dbReference type="ChEBI" id="CHEBI:29101"/>
        <dbReference type="ChEBI" id="CHEBI:60039"/>
    </reaction>
</comment>
<dbReference type="GO" id="GO:0006814">
    <property type="term" value="P:sodium ion transport"/>
    <property type="evidence" value="ECO:0007669"/>
    <property type="project" value="UniProtKB-KW"/>
</dbReference>
<evidence type="ECO:0000256" key="6">
    <source>
        <dbReference type="ARBA" id="ARBA00022847"/>
    </source>
</evidence>
<dbReference type="AlphaFoldDB" id="A0A0A3Z8N0"/>
<evidence type="ECO:0000256" key="13">
    <source>
        <dbReference type="RuleBase" id="RU362091"/>
    </source>
</evidence>
<evidence type="ECO:0000256" key="12">
    <source>
        <dbReference type="ARBA" id="ARBA00033708"/>
    </source>
</evidence>
<dbReference type="GO" id="GO:0015293">
    <property type="term" value="F:symporter activity"/>
    <property type="evidence" value="ECO:0007669"/>
    <property type="project" value="UniProtKB-KW"/>
</dbReference>
<evidence type="ECO:0000256" key="8">
    <source>
        <dbReference type="ARBA" id="ARBA00023053"/>
    </source>
</evidence>
<dbReference type="InterPro" id="IPR001734">
    <property type="entry name" value="Na/solute_symporter"/>
</dbReference>
<keyword evidence="6" id="KW-0769">Symport</keyword>
<feature type="transmembrane region" description="Helical" evidence="14">
    <location>
        <begin position="129"/>
        <end position="152"/>
    </location>
</feature>
<sequence length="511" mass="54964">MNMSAVEPHYFITFGMIGLFLAIMIAVLYATNQKSTSFSDYAVGGRSYGPWYIAMSYTNSWWPGATFTAFFALSVSGAIGFYGAVYSTLGVTAMYLMARRAWKWGQHFNLTTQPDLLGMRFNSPAVKRVASIIGIICVFPWVVMGIQALALLVEFASFGRWGVTLCLFAGVALILIRQYWTVSMGMRGLIMTDMYQGIVAYGLGSLVCIILLFSGGEHGFSQLASLPPAMLQIPGAEGSHYGSWYMFSLIFTGVVGSMCWPMSFQRIYTASGIRAVKKGTLLTILLVGGFYAILMLFATAISQDAGVQANPQQGFFTALFDHGGPWLLGLALVIVLAASIGHVDGCVQVCGTQFANDLATWGKPRSDRQLTVLAKSGMVIFIVAAAVLAYLTFNYSRLQLLAQISYQGIIQLAVPLFFGIFSRFGNKQGALAGMLTGIVIAIVLTVFYPDDIPALGSLTSGIVGLAGNVLVFILCGALIKADAQEKARVEALFALADRPPQPVTAGKPVMS</sequence>
<feature type="transmembrane region" description="Helical" evidence="14">
    <location>
        <begin position="79"/>
        <end position="98"/>
    </location>
</feature>
<gene>
    <name evidence="15" type="ORF">NG99_10785</name>
</gene>
<proteinExistence type="inferred from homology"/>
<keyword evidence="16" id="KW-1185">Reference proteome</keyword>
<keyword evidence="3" id="KW-0813">Transport</keyword>
<feature type="transmembrane region" description="Helical" evidence="14">
    <location>
        <begin position="12"/>
        <end position="30"/>
    </location>
</feature>
<evidence type="ECO:0000256" key="11">
    <source>
        <dbReference type="ARBA" id="ARBA00023201"/>
    </source>
</evidence>
<feature type="transmembrane region" description="Helical" evidence="14">
    <location>
        <begin position="198"/>
        <end position="221"/>
    </location>
</feature>
<feature type="transmembrane region" description="Helical" evidence="14">
    <location>
        <begin position="429"/>
        <end position="448"/>
    </location>
</feature>
<dbReference type="CDD" id="cd10322">
    <property type="entry name" value="SLC5sbd"/>
    <property type="match status" value="1"/>
</dbReference>
<evidence type="ECO:0000256" key="5">
    <source>
        <dbReference type="ARBA" id="ARBA00022692"/>
    </source>
</evidence>
<feature type="transmembrane region" description="Helical" evidence="14">
    <location>
        <begin position="158"/>
        <end position="177"/>
    </location>
</feature>
<keyword evidence="7 14" id="KW-1133">Transmembrane helix</keyword>
<keyword evidence="9" id="KW-0406">Ion transport</keyword>
<dbReference type="RefSeq" id="WP_034892075.1">
    <property type="nucleotide sequence ID" value="NZ_JRUQ01000030.1"/>
</dbReference>
<feature type="transmembrane region" description="Helical" evidence="14">
    <location>
        <begin position="454"/>
        <end position="479"/>
    </location>
</feature>
<dbReference type="PANTHER" id="PTHR48086:SF3">
    <property type="entry name" value="SODIUM_PROLINE SYMPORTER"/>
    <property type="match status" value="1"/>
</dbReference>
<feature type="transmembrane region" description="Helical" evidence="14">
    <location>
        <begin position="372"/>
        <end position="392"/>
    </location>
</feature>
<dbReference type="OrthoDB" id="9789704at2"/>
<feature type="transmembrane region" description="Helical" evidence="14">
    <location>
        <begin position="281"/>
        <end position="301"/>
    </location>
</feature>
<dbReference type="GO" id="GO:0005886">
    <property type="term" value="C:plasma membrane"/>
    <property type="evidence" value="ECO:0007669"/>
    <property type="project" value="UniProtKB-SubCell"/>
</dbReference>
<dbReference type="STRING" id="371042.NG99_10785"/>
<dbReference type="eggNOG" id="COG0591">
    <property type="taxonomic scope" value="Bacteria"/>
</dbReference>
<feature type="transmembrane region" description="Helical" evidence="14">
    <location>
        <begin position="404"/>
        <end position="422"/>
    </location>
</feature>
<accession>A0A0A3Z8N0</accession>
<evidence type="ECO:0000256" key="10">
    <source>
        <dbReference type="ARBA" id="ARBA00023136"/>
    </source>
</evidence>
<dbReference type="InterPro" id="IPR050277">
    <property type="entry name" value="Sodium:Solute_Symporter"/>
</dbReference>
<evidence type="ECO:0000256" key="1">
    <source>
        <dbReference type="ARBA" id="ARBA00004651"/>
    </source>
</evidence>
<keyword evidence="5 14" id="KW-0812">Transmembrane</keyword>
<evidence type="ECO:0000313" key="15">
    <source>
        <dbReference type="EMBL" id="KGT94119.1"/>
    </source>
</evidence>
<evidence type="ECO:0000256" key="9">
    <source>
        <dbReference type="ARBA" id="ARBA00023065"/>
    </source>
</evidence>
<dbReference type="EMBL" id="JRUQ01000030">
    <property type="protein sequence ID" value="KGT94119.1"/>
    <property type="molecule type" value="Genomic_DNA"/>
</dbReference>
<evidence type="ECO:0000256" key="14">
    <source>
        <dbReference type="SAM" id="Phobius"/>
    </source>
</evidence>
<feature type="transmembrane region" description="Helical" evidence="14">
    <location>
        <begin position="241"/>
        <end position="260"/>
    </location>
</feature>
<dbReference type="Gene3D" id="1.20.1730.10">
    <property type="entry name" value="Sodium/glucose cotransporter"/>
    <property type="match status" value="1"/>
</dbReference>